<dbReference type="EMBL" id="CAJGYO010000153">
    <property type="protein sequence ID" value="CAD6341194.1"/>
    <property type="molecule type" value="Genomic_DNA"/>
</dbReference>
<dbReference type="GO" id="GO:0003700">
    <property type="term" value="F:DNA-binding transcription factor activity"/>
    <property type="evidence" value="ECO:0007669"/>
    <property type="project" value="UniProtKB-UniRule"/>
</dbReference>
<keyword evidence="5 8" id="KW-0238">DNA-binding</keyword>
<organism evidence="11 12">
    <name type="scientific">Miscanthus lutarioriparius</name>
    <dbReference type="NCBI Taxonomy" id="422564"/>
    <lineage>
        <taxon>Eukaryota</taxon>
        <taxon>Viridiplantae</taxon>
        <taxon>Streptophyta</taxon>
        <taxon>Embryophyta</taxon>
        <taxon>Tracheophyta</taxon>
        <taxon>Spermatophyta</taxon>
        <taxon>Magnoliopsida</taxon>
        <taxon>Liliopsida</taxon>
        <taxon>Poales</taxon>
        <taxon>Poaceae</taxon>
        <taxon>PACMAD clade</taxon>
        <taxon>Panicoideae</taxon>
        <taxon>Andropogonodae</taxon>
        <taxon>Andropogoneae</taxon>
        <taxon>Saccharinae</taxon>
        <taxon>Miscanthus</taxon>
    </lineage>
</organism>
<dbReference type="OrthoDB" id="1927254at2759"/>
<dbReference type="GO" id="GO:0005634">
    <property type="term" value="C:nucleus"/>
    <property type="evidence" value="ECO:0007669"/>
    <property type="project" value="UniProtKB-SubCell"/>
</dbReference>
<proteinExistence type="predicted"/>
<keyword evidence="2 8" id="KW-0863">Zinc-finger</keyword>
<evidence type="ECO:0000313" key="12">
    <source>
        <dbReference type="Proteomes" id="UP000604825"/>
    </source>
</evidence>
<evidence type="ECO:0000259" key="10">
    <source>
        <dbReference type="PROSITE" id="PS50884"/>
    </source>
</evidence>
<evidence type="ECO:0000256" key="1">
    <source>
        <dbReference type="ARBA" id="ARBA00022723"/>
    </source>
</evidence>
<comment type="function">
    <text evidence="9">Transcription factor that binds specifically to a 5'-AA[AG]G-3' consensus core sequence.</text>
</comment>
<dbReference type="Pfam" id="PF02701">
    <property type="entry name" value="Zn_ribbon_Dof"/>
    <property type="match status" value="1"/>
</dbReference>
<keyword evidence="1 9" id="KW-0479">Metal-binding</keyword>
<evidence type="ECO:0000256" key="6">
    <source>
        <dbReference type="ARBA" id="ARBA00023163"/>
    </source>
</evidence>
<evidence type="ECO:0000256" key="8">
    <source>
        <dbReference type="PROSITE-ProRule" id="PRU00071"/>
    </source>
</evidence>
<accession>A0A811SIV0</accession>
<feature type="domain" description="Dof-type" evidence="10">
    <location>
        <begin position="75"/>
        <end position="129"/>
    </location>
</feature>
<dbReference type="AlphaFoldDB" id="A0A811SIV0"/>
<comment type="caution">
    <text evidence="11">The sequence shown here is derived from an EMBL/GenBank/DDBJ whole genome shotgun (WGS) entry which is preliminary data.</text>
</comment>
<keyword evidence="6 9" id="KW-0804">Transcription</keyword>
<protein>
    <recommendedName>
        <fullName evidence="9">Dof zinc finger protein</fullName>
    </recommendedName>
</protein>
<dbReference type="PANTHER" id="PTHR31992">
    <property type="entry name" value="DOF ZINC FINGER PROTEIN DOF1.4-RELATED"/>
    <property type="match status" value="1"/>
</dbReference>
<dbReference type="GO" id="GO:0003677">
    <property type="term" value="F:DNA binding"/>
    <property type="evidence" value="ECO:0007669"/>
    <property type="project" value="UniProtKB-UniRule"/>
</dbReference>
<keyword evidence="12" id="KW-1185">Reference proteome</keyword>
<keyword evidence="7 8" id="KW-0539">Nucleus</keyword>
<evidence type="ECO:0000256" key="5">
    <source>
        <dbReference type="ARBA" id="ARBA00023125"/>
    </source>
</evidence>
<reference evidence="11" key="1">
    <citation type="submission" date="2020-10" db="EMBL/GenBank/DDBJ databases">
        <authorList>
            <person name="Han B."/>
            <person name="Lu T."/>
            <person name="Zhao Q."/>
            <person name="Huang X."/>
            <person name="Zhao Y."/>
        </authorList>
    </citation>
    <scope>NUCLEOTIDE SEQUENCE</scope>
</reference>
<dbReference type="GO" id="GO:0008270">
    <property type="term" value="F:zinc ion binding"/>
    <property type="evidence" value="ECO:0007669"/>
    <property type="project" value="UniProtKB-KW"/>
</dbReference>
<evidence type="ECO:0000256" key="3">
    <source>
        <dbReference type="ARBA" id="ARBA00022833"/>
    </source>
</evidence>
<keyword evidence="3 9" id="KW-0862">Zinc</keyword>
<dbReference type="PROSITE" id="PS50884">
    <property type="entry name" value="ZF_DOF_2"/>
    <property type="match status" value="1"/>
</dbReference>
<dbReference type="PANTHER" id="PTHR31992:SF193">
    <property type="entry name" value="DOF ZINC FINGER PROTEIN DOF3.6"/>
    <property type="match status" value="1"/>
</dbReference>
<evidence type="ECO:0000256" key="2">
    <source>
        <dbReference type="ARBA" id="ARBA00022771"/>
    </source>
</evidence>
<evidence type="ECO:0000313" key="11">
    <source>
        <dbReference type="EMBL" id="CAD6341194.1"/>
    </source>
</evidence>
<sequence length="288" mass="30751">MIFPPVFLVSTSWNSNQKLQQATTTSNINIPSASAVVAGEGNLLQYRQAMAAEALYEGGGSRDARQAAEDPKARARAQDCDSTSTEFCYFNNYSFAQLRHYCRNCHRYWTRGGNLRDIPVGAPYRRRRAKGSKPTAAATAASASSAALVMTSSCTTNVVPLAPTPQQATASSSASPLLPQLYGLASMDTPKVGSKFSWPGAANLLVDSVGGRAVSESKMEQLWGTLSQSSQMHKLPVFSHAIDQQQGPPVAVPVTMTTPPSMFHPGLWSGGDGGIYSGGKSQFHMIKN</sequence>
<evidence type="ECO:0000256" key="4">
    <source>
        <dbReference type="ARBA" id="ARBA00023015"/>
    </source>
</evidence>
<keyword evidence="4 9" id="KW-0805">Transcription regulation</keyword>
<evidence type="ECO:0000256" key="7">
    <source>
        <dbReference type="ARBA" id="ARBA00023242"/>
    </source>
</evidence>
<comment type="subcellular location">
    <subcellularLocation>
        <location evidence="8 9">Nucleus</location>
    </subcellularLocation>
</comment>
<gene>
    <name evidence="11" type="ORF">NCGR_LOCUS65292</name>
</gene>
<dbReference type="Proteomes" id="UP000604825">
    <property type="component" value="Unassembled WGS sequence"/>
</dbReference>
<dbReference type="InterPro" id="IPR003851">
    <property type="entry name" value="Znf_Dof"/>
</dbReference>
<evidence type="ECO:0000256" key="9">
    <source>
        <dbReference type="RuleBase" id="RU369094"/>
    </source>
</evidence>
<dbReference type="InterPro" id="IPR045174">
    <property type="entry name" value="Dof"/>
</dbReference>
<name>A0A811SIV0_9POAL</name>